<comment type="caution">
    <text evidence="2">The sequence shown here is derived from an EMBL/GenBank/DDBJ whole genome shotgun (WGS) entry which is preliminary data.</text>
</comment>
<evidence type="ECO:0000313" key="3">
    <source>
        <dbReference type="Proteomes" id="UP001141253"/>
    </source>
</evidence>
<organism evidence="2 3">
    <name type="scientific">Salix suchowensis</name>
    <dbReference type="NCBI Taxonomy" id="1278906"/>
    <lineage>
        <taxon>Eukaryota</taxon>
        <taxon>Viridiplantae</taxon>
        <taxon>Streptophyta</taxon>
        <taxon>Embryophyta</taxon>
        <taxon>Tracheophyta</taxon>
        <taxon>Spermatophyta</taxon>
        <taxon>Magnoliopsida</taxon>
        <taxon>eudicotyledons</taxon>
        <taxon>Gunneridae</taxon>
        <taxon>Pentapetalae</taxon>
        <taxon>rosids</taxon>
        <taxon>fabids</taxon>
        <taxon>Malpighiales</taxon>
        <taxon>Salicaceae</taxon>
        <taxon>Saliceae</taxon>
        <taxon>Salix</taxon>
    </lineage>
</organism>
<dbReference type="EMBL" id="JAPFFI010000017">
    <property type="protein sequence ID" value="KAJ6355421.1"/>
    <property type="molecule type" value="Genomic_DNA"/>
</dbReference>
<reference evidence="2" key="2">
    <citation type="journal article" date="2023" name="Int. J. Mol. Sci.">
        <title>De Novo Assembly and Annotation of 11 Diverse Shrub Willow (Salix) Genomes Reveals Novel Gene Organization in Sex-Linked Regions.</title>
        <authorList>
            <person name="Hyden B."/>
            <person name="Feng K."/>
            <person name="Yates T.B."/>
            <person name="Jawdy S."/>
            <person name="Cereghino C."/>
            <person name="Smart L.B."/>
            <person name="Muchero W."/>
        </authorList>
    </citation>
    <scope>NUCLEOTIDE SEQUENCE</scope>
    <source>
        <tissue evidence="2">Shoot tip</tissue>
    </source>
</reference>
<accession>A0ABQ9ATA4</accession>
<sequence>MIRPAALCRAVGHWRAGGGGEWETGIQCRGKEKKLTGRLGRVGVGRGGRVGGRIGFCRNHFLPRFRLWNCKGMPPPMQQSRMGHPSEHFSSGRSFCGVMKAGRSDEGSD</sequence>
<proteinExistence type="predicted"/>
<protein>
    <submittedName>
        <fullName evidence="2">Uncharacterized protein</fullName>
    </submittedName>
</protein>
<dbReference type="Proteomes" id="UP001141253">
    <property type="component" value="Chromosome 18"/>
</dbReference>
<reference evidence="2" key="1">
    <citation type="submission" date="2022-10" db="EMBL/GenBank/DDBJ databases">
        <authorList>
            <person name="Hyden B.L."/>
            <person name="Feng K."/>
            <person name="Yates T."/>
            <person name="Jawdy S."/>
            <person name="Smart L.B."/>
            <person name="Muchero W."/>
        </authorList>
    </citation>
    <scope>NUCLEOTIDE SEQUENCE</scope>
    <source>
        <tissue evidence="2">Shoot tip</tissue>
    </source>
</reference>
<evidence type="ECO:0000256" key="1">
    <source>
        <dbReference type="SAM" id="MobiDB-lite"/>
    </source>
</evidence>
<feature type="region of interest" description="Disordered" evidence="1">
    <location>
        <begin position="76"/>
        <end position="109"/>
    </location>
</feature>
<evidence type="ECO:0000313" key="2">
    <source>
        <dbReference type="EMBL" id="KAJ6355421.1"/>
    </source>
</evidence>
<name>A0ABQ9ATA4_9ROSI</name>
<gene>
    <name evidence="2" type="ORF">OIU77_005916</name>
</gene>
<keyword evidence="3" id="KW-1185">Reference proteome</keyword>